<evidence type="ECO:0000313" key="2">
    <source>
        <dbReference type="EMBL" id="SDH99479.1"/>
    </source>
</evidence>
<sequence>MGFNLGGLGDKVQGLMNTVKDGNIGELLQKFPLDQLPLDQLLQKLPVDQLLSSSFLQQFTPFQSLKELLQSGGFSGSSAEDLKSLPPDQLNEHVNQTTSFGSLKDMLVKAAEFYAQRK</sequence>
<dbReference type="Proteomes" id="UP000199050">
    <property type="component" value="Unassembled WGS sequence"/>
</dbReference>
<reference evidence="3" key="1">
    <citation type="submission" date="2016-10" db="EMBL/GenBank/DDBJ databases">
        <authorList>
            <person name="Varghese N."/>
            <person name="Submissions S."/>
        </authorList>
    </citation>
    <scope>NUCLEOTIDE SEQUENCE [LARGE SCALE GENOMIC DNA]</scope>
    <source>
        <strain evidence="3">CGMCC 1.11012</strain>
    </source>
</reference>
<dbReference type="RefSeq" id="WP_090711995.1">
    <property type="nucleotide sequence ID" value="NZ_CBCSKY010000003.1"/>
</dbReference>
<organism evidence="2 3">
    <name type="scientific">Paenibacillus typhae</name>
    <dbReference type="NCBI Taxonomy" id="1174501"/>
    <lineage>
        <taxon>Bacteria</taxon>
        <taxon>Bacillati</taxon>
        <taxon>Bacillota</taxon>
        <taxon>Bacilli</taxon>
        <taxon>Bacillales</taxon>
        <taxon>Paenibacillaceae</taxon>
        <taxon>Paenibacillus</taxon>
    </lineage>
</organism>
<gene>
    <name evidence="2" type="ORF">SAMN05216192_102244</name>
</gene>
<evidence type="ECO:0000313" key="3">
    <source>
        <dbReference type="Proteomes" id="UP000199050"/>
    </source>
</evidence>
<dbReference type="AlphaFoldDB" id="A0A1G8GYR0"/>
<keyword evidence="3" id="KW-1185">Reference proteome</keyword>
<protein>
    <submittedName>
        <fullName evidence="2">Uncharacterized protein</fullName>
    </submittedName>
</protein>
<dbReference type="STRING" id="1174501.SAMN05216192_102244"/>
<evidence type="ECO:0000256" key="1">
    <source>
        <dbReference type="SAM" id="MobiDB-lite"/>
    </source>
</evidence>
<dbReference type="OrthoDB" id="2184952at2"/>
<proteinExistence type="predicted"/>
<feature type="region of interest" description="Disordered" evidence="1">
    <location>
        <begin position="72"/>
        <end position="93"/>
    </location>
</feature>
<accession>A0A1G8GYR0</accession>
<name>A0A1G8GYR0_9BACL</name>
<dbReference type="EMBL" id="FNDX01000002">
    <property type="protein sequence ID" value="SDH99479.1"/>
    <property type="molecule type" value="Genomic_DNA"/>
</dbReference>